<dbReference type="SMART" id="SM00898">
    <property type="entry name" value="Fapy_DNA_glyco"/>
    <property type="match status" value="1"/>
</dbReference>
<keyword evidence="5" id="KW-0238">DNA-binding</keyword>
<proteinExistence type="inferred from homology"/>
<comment type="caution">
    <text evidence="12">The sequence shown here is derived from an EMBL/GenBank/DDBJ whole genome shotgun (WGS) entry which is preliminary data.</text>
</comment>
<dbReference type="GO" id="GO:0016829">
    <property type="term" value="F:lyase activity"/>
    <property type="evidence" value="ECO:0007669"/>
    <property type="project" value="UniProtKB-KW"/>
</dbReference>
<evidence type="ECO:0000256" key="2">
    <source>
        <dbReference type="ARBA" id="ARBA00009409"/>
    </source>
</evidence>
<evidence type="ECO:0000259" key="11">
    <source>
        <dbReference type="PROSITE" id="PS51068"/>
    </source>
</evidence>
<evidence type="ECO:0000256" key="6">
    <source>
        <dbReference type="ARBA" id="ARBA00023204"/>
    </source>
</evidence>
<keyword evidence="6" id="KW-0234">DNA repair</keyword>
<sequence>MPEIGEVARIVHFIRKHLVGRTITSCIAHPDDIVYGKVGCSSEAFQQHVSGRRIVGADRQGKYFYMLFDRPPHAVCHFGMTGWMKFDVEETYYYKKAVVVEEEKREKEEWPPKYVKFLLKCGEESVGGVAREAVEAAFVDPRRLARIRLVDCAAEEIRKASPLKENGPDPVRDREVVTVEWLGTLLRRKKVPVKALLLDQANLSGVGNWVADEVMYQARLHPEQYSNTFDDGQVERLHKALMDVCTLAVETNADSSQFPETWLMKYRWDKGKKDSNVLPSGEKIVHLKVGGRTSAIVPSVQKKTAAVAGDVDSDEVVSAPAKGRKRKARAKADAEQDDDEDEVEEKVVAKKGRVGKKTKAEPVGDDDEAKPPARKARSSKRAGPNGVKDENDDAQVNGGAEDERGETETTPPPTKAVKGEKAAAKKSGPKAAGKVVTPGSRKSSRAKSG</sequence>
<accession>A0A4U0UWR4</accession>
<evidence type="ECO:0000256" key="8">
    <source>
        <dbReference type="ARBA" id="ARBA00023268"/>
    </source>
</evidence>
<evidence type="ECO:0000256" key="1">
    <source>
        <dbReference type="ARBA" id="ARBA00001668"/>
    </source>
</evidence>
<keyword evidence="4" id="KW-0378">Hydrolase</keyword>
<evidence type="ECO:0000256" key="7">
    <source>
        <dbReference type="ARBA" id="ARBA00023239"/>
    </source>
</evidence>
<evidence type="ECO:0000256" key="4">
    <source>
        <dbReference type="ARBA" id="ARBA00022801"/>
    </source>
</evidence>
<evidence type="ECO:0000256" key="5">
    <source>
        <dbReference type="ARBA" id="ARBA00023125"/>
    </source>
</evidence>
<evidence type="ECO:0000256" key="9">
    <source>
        <dbReference type="ARBA" id="ARBA00023295"/>
    </source>
</evidence>
<dbReference type="GO" id="GO:0005634">
    <property type="term" value="C:nucleus"/>
    <property type="evidence" value="ECO:0007669"/>
    <property type="project" value="TreeGrafter"/>
</dbReference>
<keyword evidence="3" id="KW-0227">DNA damage</keyword>
<dbReference type="OrthoDB" id="444592at2759"/>
<reference evidence="12 13" key="1">
    <citation type="submission" date="2017-03" db="EMBL/GenBank/DDBJ databases">
        <title>Genomes of endolithic fungi from Antarctica.</title>
        <authorList>
            <person name="Coleine C."/>
            <person name="Masonjones S."/>
            <person name="Stajich J.E."/>
        </authorList>
    </citation>
    <scope>NUCLEOTIDE SEQUENCE [LARGE SCALE GENOMIC DNA]</scope>
    <source>
        <strain evidence="12 13">CCFEE 5311</strain>
    </source>
</reference>
<dbReference type="SUPFAM" id="SSF46946">
    <property type="entry name" value="S13-like H2TH domain"/>
    <property type="match status" value="1"/>
</dbReference>
<evidence type="ECO:0000256" key="10">
    <source>
        <dbReference type="SAM" id="MobiDB-lite"/>
    </source>
</evidence>
<dbReference type="InterPro" id="IPR010979">
    <property type="entry name" value="Ribosomal_uS13-like_H2TH"/>
</dbReference>
<dbReference type="Pfam" id="PF06831">
    <property type="entry name" value="H2TH"/>
    <property type="match status" value="1"/>
</dbReference>
<keyword evidence="7" id="KW-0456">Lyase</keyword>
<dbReference type="GO" id="GO:0003906">
    <property type="term" value="F:DNA-(apurinic or apyrimidinic site) endonuclease activity"/>
    <property type="evidence" value="ECO:0007669"/>
    <property type="project" value="InterPro"/>
</dbReference>
<feature type="compositionally biased region" description="Low complexity" evidence="10">
    <location>
        <begin position="425"/>
        <end position="436"/>
    </location>
</feature>
<dbReference type="GO" id="GO:0003684">
    <property type="term" value="F:damaged DNA binding"/>
    <property type="evidence" value="ECO:0007669"/>
    <property type="project" value="InterPro"/>
</dbReference>
<dbReference type="EMBL" id="NAJP01000032">
    <property type="protein sequence ID" value="TKA40557.1"/>
    <property type="molecule type" value="Genomic_DNA"/>
</dbReference>
<dbReference type="Gene3D" id="3.20.190.10">
    <property type="entry name" value="MutM-like, N-terminal"/>
    <property type="match status" value="1"/>
</dbReference>
<dbReference type="GO" id="GO:0008534">
    <property type="term" value="F:oxidized purine nucleobase lesion DNA N-glycosylase activity"/>
    <property type="evidence" value="ECO:0007669"/>
    <property type="project" value="UniProtKB-EC"/>
</dbReference>
<dbReference type="GO" id="GO:0008270">
    <property type="term" value="F:zinc ion binding"/>
    <property type="evidence" value="ECO:0007669"/>
    <property type="project" value="InterPro"/>
</dbReference>
<keyword evidence="9" id="KW-0326">Glycosidase</keyword>
<dbReference type="Pfam" id="PF01149">
    <property type="entry name" value="Fapy_DNA_glyco"/>
    <property type="match status" value="1"/>
</dbReference>
<organism evidence="12 13">
    <name type="scientific">Friedmanniomyces endolithicus</name>
    <dbReference type="NCBI Taxonomy" id="329885"/>
    <lineage>
        <taxon>Eukaryota</taxon>
        <taxon>Fungi</taxon>
        <taxon>Dikarya</taxon>
        <taxon>Ascomycota</taxon>
        <taxon>Pezizomycotina</taxon>
        <taxon>Dothideomycetes</taxon>
        <taxon>Dothideomycetidae</taxon>
        <taxon>Mycosphaerellales</taxon>
        <taxon>Teratosphaeriaceae</taxon>
        <taxon>Friedmanniomyces</taxon>
    </lineage>
</organism>
<dbReference type="STRING" id="329885.A0A4U0UWR4"/>
<dbReference type="SUPFAM" id="SSF81624">
    <property type="entry name" value="N-terminal domain of MutM-like DNA repair proteins"/>
    <property type="match status" value="1"/>
</dbReference>
<feature type="compositionally biased region" description="Acidic residues" evidence="10">
    <location>
        <begin position="335"/>
        <end position="344"/>
    </location>
</feature>
<dbReference type="Gene3D" id="1.10.8.50">
    <property type="match status" value="1"/>
</dbReference>
<dbReference type="FunFam" id="1.10.8.50:FF:000009">
    <property type="entry name" value="Formamidopyrimidine-DNA glycosylase"/>
    <property type="match status" value="1"/>
</dbReference>
<dbReference type="InterPro" id="IPR012319">
    <property type="entry name" value="FPG_cat"/>
</dbReference>
<dbReference type="AlphaFoldDB" id="A0A4U0UWR4"/>
<dbReference type="PANTHER" id="PTHR22993:SF9">
    <property type="entry name" value="FORMAMIDOPYRIMIDINE-DNA GLYCOSYLASE"/>
    <property type="match status" value="1"/>
</dbReference>
<dbReference type="PANTHER" id="PTHR22993">
    <property type="entry name" value="FORMAMIDOPYRIMIDINE-DNA GLYCOSYLASE"/>
    <property type="match status" value="1"/>
</dbReference>
<dbReference type="GO" id="GO:0006284">
    <property type="term" value="P:base-excision repair"/>
    <property type="evidence" value="ECO:0007669"/>
    <property type="project" value="InterPro"/>
</dbReference>
<protein>
    <recommendedName>
        <fullName evidence="11">Formamidopyrimidine-DNA glycosylase catalytic domain-containing protein</fullName>
    </recommendedName>
</protein>
<keyword evidence="8" id="KW-0511">Multifunctional enzyme</keyword>
<dbReference type="PROSITE" id="PS51068">
    <property type="entry name" value="FPG_CAT"/>
    <property type="match status" value="1"/>
</dbReference>
<comment type="catalytic activity">
    <reaction evidence="1">
        <text>Hydrolysis of DNA containing ring-opened 7-methylguanine residues, releasing 2,6-diamino-4-hydroxy-5-(N-methyl)formamidopyrimidine.</text>
        <dbReference type="EC" id="3.2.2.23"/>
    </reaction>
</comment>
<comment type="similarity">
    <text evidence="2">Belongs to the FPG family.</text>
</comment>
<evidence type="ECO:0000313" key="13">
    <source>
        <dbReference type="Proteomes" id="UP000310066"/>
    </source>
</evidence>
<gene>
    <name evidence="12" type="ORF">B0A54_09016</name>
</gene>
<dbReference type="InterPro" id="IPR015886">
    <property type="entry name" value="H2TH_FPG"/>
</dbReference>
<name>A0A4U0UWR4_9PEZI</name>
<evidence type="ECO:0000256" key="3">
    <source>
        <dbReference type="ARBA" id="ARBA00022763"/>
    </source>
</evidence>
<feature type="region of interest" description="Disordered" evidence="10">
    <location>
        <begin position="306"/>
        <end position="449"/>
    </location>
</feature>
<dbReference type="SMART" id="SM01232">
    <property type="entry name" value="H2TH"/>
    <property type="match status" value="1"/>
</dbReference>
<dbReference type="InterPro" id="IPR035937">
    <property type="entry name" value="FPG_N"/>
</dbReference>
<evidence type="ECO:0000313" key="12">
    <source>
        <dbReference type="EMBL" id="TKA40557.1"/>
    </source>
</evidence>
<dbReference type="Proteomes" id="UP000310066">
    <property type="component" value="Unassembled WGS sequence"/>
</dbReference>
<feature type="domain" description="Formamidopyrimidine-DNA glycosylase catalytic" evidence="11">
    <location>
        <begin position="2"/>
        <end position="145"/>
    </location>
</feature>